<name>A0A165AD92_XYLHT</name>
<dbReference type="RefSeq" id="XP_018185841.1">
    <property type="nucleotide sequence ID" value="XM_018331281.1"/>
</dbReference>
<dbReference type="AlphaFoldDB" id="A0A165AD92"/>
<organism evidence="2 3">
    <name type="scientific">Xylona heveae (strain CBS 132557 / TC161)</name>
    <dbReference type="NCBI Taxonomy" id="1328760"/>
    <lineage>
        <taxon>Eukaryota</taxon>
        <taxon>Fungi</taxon>
        <taxon>Dikarya</taxon>
        <taxon>Ascomycota</taxon>
        <taxon>Pezizomycotina</taxon>
        <taxon>Xylonomycetes</taxon>
        <taxon>Xylonales</taxon>
        <taxon>Xylonaceae</taxon>
        <taxon>Xylona</taxon>
    </lineage>
</organism>
<reference evidence="2 3" key="1">
    <citation type="journal article" date="2016" name="Fungal Biol.">
        <title>The genome of Xylona heveae provides a window into fungal endophytism.</title>
        <authorList>
            <person name="Gazis R."/>
            <person name="Kuo A."/>
            <person name="Riley R."/>
            <person name="LaButti K."/>
            <person name="Lipzen A."/>
            <person name="Lin J."/>
            <person name="Amirebrahimi M."/>
            <person name="Hesse C.N."/>
            <person name="Spatafora J.W."/>
            <person name="Henrissat B."/>
            <person name="Hainaut M."/>
            <person name="Grigoriev I.V."/>
            <person name="Hibbett D.S."/>
        </authorList>
    </citation>
    <scope>NUCLEOTIDE SEQUENCE [LARGE SCALE GENOMIC DNA]</scope>
    <source>
        <strain evidence="2 3">TC161</strain>
    </source>
</reference>
<gene>
    <name evidence="2" type="ORF">L228DRAFT_240826</name>
</gene>
<keyword evidence="1" id="KW-0175">Coiled coil</keyword>
<protein>
    <submittedName>
        <fullName evidence="2">Uncharacterized protein</fullName>
    </submittedName>
</protein>
<dbReference type="InParanoid" id="A0A165AD92"/>
<dbReference type="Proteomes" id="UP000076632">
    <property type="component" value="Unassembled WGS sequence"/>
</dbReference>
<dbReference type="GeneID" id="28896418"/>
<proteinExistence type="predicted"/>
<keyword evidence="3" id="KW-1185">Reference proteome</keyword>
<feature type="coiled-coil region" evidence="1">
    <location>
        <begin position="170"/>
        <end position="197"/>
    </location>
</feature>
<evidence type="ECO:0000313" key="3">
    <source>
        <dbReference type="Proteomes" id="UP000076632"/>
    </source>
</evidence>
<dbReference type="EMBL" id="KV407463">
    <property type="protein sequence ID" value="KZF20286.1"/>
    <property type="molecule type" value="Genomic_DNA"/>
</dbReference>
<evidence type="ECO:0000313" key="2">
    <source>
        <dbReference type="EMBL" id="KZF20286.1"/>
    </source>
</evidence>
<sequence>MAPKYTTYTIILEWQKTSQKMMKAITSNKRVLKKLISWKQLNMTAKGTFLNISNPFCIKATSKAISWLSIKVLVRQVTSPVLFLEPLLLSVKHYTKNLDKLQNSISIVISIKIYQIVTMSVLPKRKHGHKDKQPIKLKKKTQEVYIEAAIAKLMKDKYNKGNFIKDTQMVARKMKESKELEEKLAAMDLEAETIRLDSQQQQEWLGKYARSAFLAQAGSINAKHEMSIFNGSIVNQTYMDLKT</sequence>
<evidence type="ECO:0000256" key="1">
    <source>
        <dbReference type="SAM" id="Coils"/>
    </source>
</evidence>
<accession>A0A165AD92</accession>